<comment type="caution">
    <text evidence="3">The sequence shown here is derived from an EMBL/GenBank/DDBJ whole genome shotgun (WGS) entry which is preliminary data.</text>
</comment>
<dbReference type="InterPro" id="IPR000836">
    <property type="entry name" value="PRTase_dom"/>
</dbReference>
<keyword evidence="3" id="KW-0808">Transferase</keyword>
<dbReference type="PIRSF" id="PIRSF020967">
    <property type="entry name" value="UCP020967"/>
    <property type="match status" value="1"/>
</dbReference>
<keyword evidence="3" id="KW-0328">Glycosyltransferase</keyword>
<dbReference type="SUPFAM" id="SSF53271">
    <property type="entry name" value="PRTase-like"/>
    <property type="match status" value="1"/>
</dbReference>
<feature type="domain" description="TRSP" evidence="1">
    <location>
        <begin position="248"/>
        <end position="350"/>
    </location>
</feature>
<protein>
    <submittedName>
        <fullName evidence="3">Phosphoribosyltransferase-like predicted ribonucleoside biosynthesis protein</fullName>
    </submittedName>
</protein>
<gene>
    <name evidence="3" type="ORF">C8E03_102178</name>
</gene>
<dbReference type="RefSeq" id="WP_110290494.1">
    <property type="nucleotide sequence ID" value="NZ_QICS01000002.1"/>
</dbReference>
<dbReference type="InterPro" id="IPR011214">
    <property type="entry name" value="UCP020967"/>
</dbReference>
<dbReference type="AlphaFoldDB" id="A0A318EV47"/>
<organism evidence="3 4">
    <name type="scientific">Lachnotalea glycerini</name>
    <dbReference type="NCBI Taxonomy" id="1763509"/>
    <lineage>
        <taxon>Bacteria</taxon>
        <taxon>Bacillati</taxon>
        <taxon>Bacillota</taxon>
        <taxon>Clostridia</taxon>
        <taxon>Lachnospirales</taxon>
        <taxon>Lachnospiraceae</taxon>
        <taxon>Lachnotalea</taxon>
    </lineage>
</organism>
<sequence length="370" mass="42644">MYQETELIGIAKRENNKKRNYLVVNKLQGKHVPVEPKLALTMFKELAKQVKKDNEGKRLLLVGFAETATAIGAAVAAYLNCDYIQTTREHVEQVNYLFFSEAHSHAVEQKLIKEDMDVAIPLADRIIFIEDEVTTGNTIMNIIHEIEQKYRSRVSFAVASLLNGMDETALRKYQEYNISMYYLVKTDHSQYEKIADNYYGDGSYTSIMQDLTCHYTDELLCTNAVNARRLTQGEVMQEACVGLWNQINAKYVFDKVQSILVLGTEEFMYPALFVADKMERSGLRVKFHATTRSPITVSSEDSYPLHSRYELKSFYDEERVTYLYDLEQYDQIFVITDAARNNSESGENSLLMALKAKNNKTIHLIRWCLE</sequence>
<dbReference type="Gene3D" id="3.40.50.2020">
    <property type="match status" value="1"/>
</dbReference>
<evidence type="ECO:0000259" key="2">
    <source>
        <dbReference type="Pfam" id="PF15609"/>
    </source>
</evidence>
<dbReference type="GO" id="GO:0016757">
    <property type="term" value="F:glycosyltransferase activity"/>
    <property type="evidence" value="ECO:0007669"/>
    <property type="project" value="UniProtKB-KW"/>
</dbReference>
<dbReference type="CDD" id="cd06223">
    <property type="entry name" value="PRTases_typeI"/>
    <property type="match status" value="1"/>
</dbReference>
<reference evidence="3 4" key="1">
    <citation type="submission" date="2018-05" db="EMBL/GenBank/DDBJ databases">
        <title>Genomic Encyclopedia of Type Strains, Phase IV (KMG-IV): sequencing the most valuable type-strain genomes for metagenomic binning, comparative biology and taxonomic classification.</title>
        <authorList>
            <person name="Goeker M."/>
        </authorList>
    </citation>
    <scope>NUCLEOTIDE SEQUENCE [LARGE SCALE GENOMIC DNA]</scope>
    <source>
        <strain evidence="3 4">DSM 28816</strain>
    </source>
</reference>
<dbReference type="InterPro" id="IPR041688">
    <property type="entry name" value="PRTase_2"/>
</dbReference>
<dbReference type="EMBL" id="QICS01000002">
    <property type="protein sequence ID" value="PXV93410.1"/>
    <property type="molecule type" value="Genomic_DNA"/>
</dbReference>
<proteinExistence type="predicted"/>
<dbReference type="Proteomes" id="UP000247523">
    <property type="component" value="Unassembled WGS sequence"/>
</dbReference>
<evidence type="ECO:0000259" key="1">
    <source>
        <dbReference type="Pfam" id="PF12500"/>
    </source>
</evidence>
<feature type="domain" description="Orotate phosphoribosyltransferase-like" evidence="2">
    <location>
        <begin position="7"/>
        <end position="179"/>
    </location>
</feature>
<dbReference type="Pfam" id="PF15609">
    <property type="entry name" value="PRTase_2"/>
    <property type="match status" value="1"/>
</dbReference>
<name>A0A318EV47_9FIRM</name>
<dbReference type="InterPro" id="IPR029057">
    <property type="entry name" value="PRTase-like"/>
</dbReference>
<evidence type="ECO:0000313" key="3">
    <source>
        <dbReference type="EMBL" id="PXV93410.1"/>
    </source>
</evidence>
<dbReference type="Pfam" id="PF12500">
    <property type="entry name" value="TRSP"/>
    <property type="match status" value="1"/>
</dbReference>
<accession>A0A318EV47</accession>
<dbReference type="InterPro" id="IPR022537">
    <property type="entry name" value="TRSP_dom"/>
</dbReference>
<evidence type="ECO:0000313" key="4">
    <source>
        <dbReference type="Proteomes" id="UP000247523"/>
    </source>
</evidence>